<name>A0AAV7WPG2_PLEWA</name>
<sequence>MGFSSVELLFDDRHTLLEIRKEAREKDDGKHAESLLEYATQLKSGLGKLRALAQENLEKSQQKHKCLYDKGKKWRAFDVGEWVLVLVPSSANKLKSE</sequence>
<reference evidence="1" key="1">
    <citation type="journal article" date="2022" name="bioRxiv">
        <title>Sequencing and chromosome-scale assembly of the giantPleurodeles waltlgenome.</title>
        <authorList>
            <person name="Brown T."/>
            <person name="Elewa A."/>
            <person name="Iarovenko S."/>
            <person name="Subramanian E."/>
            <person name="Araus A.J."/>
            <person name="Petzold A."/>
            <person name="Susuki M."/>
            <person name="Suzuki K.-i.T."/>
            <person name="Hayashi T."/>
            <person name="Toyoda A."/>
            <person name="Oliveira C."/>
            <person name="Osipova E."/>
            <person name="Leigh N.D."/>
            <person name="Simon A."/>
            <person name="Yun M.H."/>
        </authorList>
    </citation>
    <scope>NUCLEOTIDE SEQUENCE</scope>
    <source>
        <strain evidence="1">20211129_DDA</strain>
        <tissue evidence="1">Liver</tissue>
    </source>
</reference>
<dbReference type="AlphaFoldDB" id="A0AAV7WPG2"/>
<protein>
    <submittedName>
        <fullName evidence="1">Uncharacterized protein</fullName>
    </submittedName>
</protein>
<gene>
    <name evidence="1" type="ORF">NDU88_002022</name>
</gene>
<dbReference type="EMBL" id="JANPWB010000001">
    <property type="protein sequence ID" value="KAJ1214403.1"/>
    <property type="molecule type" value="Genomic_DNA"/>
</dbReference>
<evidence type="ECO:0000313" key="1">
    <source>
        <dbReference type="EMBL" id="KAJ1214403.1"/>
    </source>
</evidence>
<dbReference type="Proteomes" id="UP001066276">
    <property type="component" value="Chromosome 1_1"/>
</dbReference>
<organism evidence="1 2">
    <name type="scientific">Pleurodeles waltl</name>
    <name type="common">Iberian ribbed newt</name>
    <dbReference type="NCBI Taxonomy" id="8319"/>
    <lineage>
        <taxon>Eukaryota</taxon>
        <taxon>Metazoa</taxon>
        <taxon>Chordata</taxon>
        <taxon>Craniata</taxon>
        <taxon>Vertebrata</taxon>
        <taxon>Euteleostomi</taxon>
        <taxon>Amphibia</taxon>
        <taxon>Batrachia</taxon>
        <taxon>Caudata</taxon>
        <taxon>Salamandroidea</taxon>
        <taxon>Salamandridae</taxon>
        <taxon>Pleurodelinae</taxon>
        <taxon>Pleurodeles</taxon>
    </lineage>
</organism>
<accession>A0AAV7WPG2</accession>
<evidence type="ECO:0000313" key="2">
    <source>
        <dbReference type="Proteomes" id="UP001066276"/>
    </source>
</evidence>
<comment type="caution">
    <text evidence="1">The sequence shown here is derived from an EMBL/GenBank/DDBJ whole genome shotgun (WGS) entry which is preliminary data.</text>
</comment>
<proteinExistence type="predicted"/>
<keyword evidence="2" id="KW-1185">Reference proteome</keyword>